<keyword evidence="3" id="KW-1185">Reference proteome</keyword>
<dbReference type="OrthoDB" id="9798990at2"/>
<evidence type="ECO:0000313" key="2">
    <source>
        <dbReference type="EMBL" id="PJZ77041.1"/>
    </source>
</evidence>
<dbReference type="InterPro" id="IPR041705">
    <property type="entry name" value="PIN_Sll0205"/>
</dbReference>
<dbReference type="AlphaFoldDB" id="A0A2M9ZYG3"/>
<dbReference type="Pfam" id="PF01850">
    <property type="entry name" value="PIN"/>
    <property type="match status" value="1"/>
</dbReference>
<dbReference type="RefSeq" id="WP_100768400.1">
    <property type="nucleotide sequence ID" value="NZ_NPEA01000005.1"/>
</dbReference>
<sequence length="133" mass="15709">MRTILLDTQIILWFLLEDPKLPPIIKELCKEEDIRFLFHQVSLWEIQIKYDLGKLPLPEMPGYFLVNACIQSGLEKSILQDEAIFFLTRLPNIHRDPFDRLLLSHAMINGWEFATSDEILKKYPVRILENIKT</sequence>
<feature type="domain" description="PIN" evidence="1">
    <location>
        <begin position="4"/>
        <end position="123"/>
    </location>
</feature>
<dbReference type="PANTHER" id="PTHR36173:SF2">
    <property type="entry name" value="RIBONUCLEASE VAPC16"/>
    <property type="match status" value="1"/>
</dbReference>
<gene>
    <name evidence="2" type="ORF">CH365_09795</name>
</gene>
<comment type="caution">
    <text evidence="2">The sequence shown here is derived from an EMBL/GenBank/DDBJ whole genome shotgun (WGS) entry which is preliminary data.</text>
</comment>
<dbReference type="PANTHER" id="PTHR36173">
    <property type="entry name" value="RIBONUCLEASE VAPC16-RELATED"/>
    <property type="match status" value="1"/>
</dbReference>
<protein>
    <submittedName>
        <fullName evidence="2">PIN domain nuclease</fullName>
    </submittedName>
</protein>
<accession>A0A2M9ZYG3</accession>
<evidence type="ECO:0000313" key="3">
    <source>
        <dbReference type="Proteomes" id="UP000231843"/>
    </source>
</evidence>
<organism evidence="2 3">
    <name type="scientific">Leptospira neocaledonica</name>
    <dbReference type="NCBI Taxonomy" id="2023192"/>
    <lineage>
        <taxon>Bacteria</taxon>
        <taxon>Pseudomonadati</taxon>
        <taxon>Spirochaetota</taxon>
        <taxon>Spirochaetia</taxon>
        <taxon>Leptospirales</taxon>
        <taxon>Leptospiraceae</taxon>
        <taxon>Leptospira</taxon>
    </lineage>
</organism>
<dbReference type="Proteomes" id="UP000231843">
    <property type="component" value="Unassembled WGS sequence"/>
</dbReference>
<evidence type="ECO:0000259" key="1">
    <source>
        <dbReference type="Pfam" id="PF01850"/>
    </source>
</evidence>
<name>A0A2M9ZYG3_9LEPT</name>
<dbReference type="InterPro" id="IPR002716">
    <property type="entry name" value="PIN_dom"/>
</dbReference>
<dbReference type="SUPFAM" id="SSF88723">
    <property type="entry name" value="PIN domain-like"/>
    <property type="match status" value="1"/>
</dbReference>
<reference evidence="2 3" key="1">
    <citation type="submission" date="2017-07" db="EMBL/GenBank/DDBJ databases">
        <title>Leptospira spp. isolated from tropical soils.</title>
        <authorList>
            <person name="Thibeaux R."/>
            <person name="Iraola G."/>
            <person name="Ferres I."/>
            <person name="Bierque E."/>
            <person name="Girault D."/>
            <person name="Soupe-Gilbert M.-E."/>
            <person name="Picardeau M."/>
            <person name="Goarant C."/>
        </authorList>
    </citation>
    <scope>NUCLEOTIDE SEQUENCE [LARGE SCALE GENOMIC DNA]</scope>
    <source>
        <strain evidence="2 3">ES4-C-A1</strain>
    </source>
</reference>
<dbReference type="InterPro" id="IPR029060">
    <property type="entry name" value="PIN-like_dom_sf"/>
</dbReference>
<dbReference type="EMBL" id="NPEA01000005">
    <property type="protein sequence ID" value="PJZ77041.1"/>
    <property type="molecule type" value="Genomic_DNA"/>
</dbReference>
<proteinExistence type="predicted"/>
<dbReference type="CDD" id="cd09872">
    <property type="entry name" value="PIN_Sll0205-like"/>
    <property type="match status" value="1"/>
</dbReference>
<dbReference type="InterPro" id="IPR052919">
    <property type="entry name" value="TA_system_RNase"/>
</dbReference>